<feature type="region of interest" description="Disordered" evidence="1">
    <location>
        <begin position="98"/>
        <end position="123"/>
    </location>
</feature>
<feature type="compositionally biased region" description="Low complexity" evidence="1">
    <location>
        <begin position="108"/>
        <end position="123"/>
    </location>
</feature>
<feature type="compositionally biased region" description="Polar residues" evidence="1">
    <location>
        <begin position="554"/>
        <end position="574"/>
    </location>
</feature>
<accession>A0A9P5YLZ1</accession>
<keyword evidence="3" id="KW-1185">Reference proteome</keyword>
<dbReference type="OrthoDB" id="3067489at2759"/>
<organism evidence="2 3">
    <name type="scientific">Pholiota conissans</name>
    <dbReference type="NCBI Taxonomy" id="109636"/>
    <lineage>
        <taxon>Eukaryota</taxon>
        <taxon>Fungi</taxon>
        <taxon>Dikarya</taxon>
        <taxon>Basidiomycota</taxon>
        <taxon>Agaricomycotina</taxon>
        <taxon>Agaricomycetes</taxon>
        <taxon>Agaricomycetidae</taxon>
        <taxon>Agaricales</taxon>
        <taxon>Agaricineae</taxon>
        <taxon>Strophariaceae</taxon>
        <taxon>Pholiota</taxon>
    </lineage>
</organism>
<sequence length="650" mass="70890">MGSGKNEGFPLPMKAWLEKQESAYIAKTAYGKSPTPEQPEPKDDTDLKKHVDNLFTAFKVQFAVELNDGELSDAALSTRFHAWFRNRKAAAKREVQAAKARGNPVPATSGTIGSSSAPSVSGMSTTMPPDMNNLWAAVMKSAKITGRSLFEELHRDGVSAEVSDIRRQKNIGSKAHVGMLNSKLKAMWEDLGDQKEDWNEKAELARNDENLIYRNQAALAPSIYELLSALIGPVTEGNHHIGNAQFHVLYAFRNSEEKLCAGGIDVLGFNAKNQTPFQATYSDYDKYVLKPWKSLSQRDLPPNRCPNTTSFRGDSDGYPILPSISDAITPDSLRNLLVDFIQAQWMFFKSSEHPVPWDDPEFQQHVNPLIGNLPNPATAKPRCLYQLHEDIESNQPDEKTGFRLFIDFESTPKPSHTHEFSSTSSIDSLPDIPVNHVSQSVVDITEVGPEPRVGAPEAVHELESAPPTEAPDEPLGFVAPSLVTCPPMAPASTIDLSKSLAAPTLVQNSTEVPHSASVPPALSVELPTVNPQPVSAVLGQSALVPLATPISEIPSATSRDTTSSAKKRSSSGAETSKPAKKRKRGSQPQEQTRSSGRVAARTHPKASEDVIDVIMDSSSTSSVLNDNPPVFLNRNGKPVRDTKRWIYVAE</sequence>
<dbReference type="AlphaFoldDB" id="A0A9P5YLZ1"/>
<protein>
    <submittedName>
        <fullName evidence="2">Uncharacterized protein</fullName>
    </submittedName>
</protein>
<dbReference type="EMBL" id="MU155724">
    <property type="protein sequence ID" value="KAF9471251.1"/>
    <property type="molecule type" value="Genomic_DNA"/>
</dbReference>
<evidence type="ECO:0000313" key="3">
    <source>
        <dbReference type="Proteomes" id="UP000807469"/>
    </source>
</evidence>
<gene>
    <name evidence="2" type="ORF">BDN70DRAFT_939081</name>
</gene>
<reference evidence="2" key="1">
    <citation type="submission" date="2020-11" db="EMBL/GenBank/DDBJ databases">
        <authorList>
            <consortium name="DOE Joint Genome Institute"/>
            <person name="Ahrendt S."/>
            <person name="Riley R."/>
            <person name="Andreopoulos W."/>
            <person name="Labutti K."/>
            <person name="Pangilinan J."/>
            <person name="Ruiz-Duenas F.J."/>
            <person name="Barrasa J.M."/>
            <person name="Sanchez-Garcia M."/>
            <person name="Camarero S."/>
            <person name="Miyauchi S."/>
            <person name="Serrano A."/>
            <person name="Linde D."/>
            <person name="Babiker R."/>
            <person name="Drula E."/>
            <person name="Ayuso-Fernandez I."/>
            <person name="Pacheco R."/>
            <person name="Padilla G."/>
            <person name="Ferreira P."/>
            <person name="Barriuso J."/>
            <person name="Kellner H."/>
            <person name="Castanera R."/>
            <person name="Alfaro M."/>
            <person name="Ramirez L."/>
            <person name="Pisabarro A.G."/>
            <person name="Kuo A."/>
            <person name="Tritt A."/>
            <person name="Lipzen A."/>
            <person name="He G."/>
            <person name="Yan M."/>
            <person name="Ng V."/>
            <person name="Cullen D."/>
            <person name="Martin F."/>
            <person name="Rosso M.-N."/>
            <person name="Henrissat B."/>
            <person name="Hibbett D."/>
            <person name="Martinez A.T."/>
            <person name="Grigoriev I.V."/>
        </authorList>
    </citation>
    <scope>NUCLEOTIDE SEQUENCE</scope>
    <source>
        <strain evidence="2">CIRM-BRFM 674</strain>
    </source>
</reference>
<feature type="region of interest" description="Disordered" evidence="1">
    <location>
        <begin position="553"/>
        <end position="629"/>
    </location>
</feature>
<name>A0A9P5YLZ1_9AGAR</name>
<evidence type="ECO:0000256" key="1">
    <source>
        <dbReference type="SAM" id="MobiDB-lite"/>
    </source>
</evidence>
<feature type="compositionally biased region" description="Polar residues" evidence="1">
    <location>
        <begin position="616"/>
        <end position="625"/>
    </location>
</feature>
<feature type="compositionally biased region" description="Polar residues" evidence="1">
    <location>
        <begin position="586"/>
        <end position="595"/>
    </location>
</feature>
<dbReference type="Proteomes" id="UP000807469">
    <property type="component" value="Unassembled WGS sequence"/>
</dbReference>
<evidence type="ECO:0000313" key="2">
    <source>
        <dbReference type="EMBL" id="KAF9471251.1"/>
    </source>
</evidence>
<proteinExistence type="predicted"/>
<comment type="caution">
    <text evidence="2">The sequence shown here is derived from an EMBL/GenBank/DDBJ whole genome shotgun (WGS) entry which is preliminary data.</text>
</comment>